<keyword evidence="4 9" id="KW-0812">Transmembrane</keyword>
<dbReference type="GO" id="GO:0015095">
    <property type="term" value="F:magnesium ion transmembrane transporter activity"/>
    <property type="evidence" value="ECO:0007669"/>
    <property type="project" value="UniProtKB-UniRule"/>
</dbReference>
<feature type="transmembrane region" description="Helical" evidence="9">
    <location>
        <begin position="379"/>
        <end position="400"/>
    </location>
</feature>
<evidence type="ECO:0000256" key="8">
    <source>
        <dbReference type="PROSITE-ProRule" id="PRU00703"/>
    </source>
</evidence>
<feature type="transmembrane region" description="Helical" evidence="9">
    <location>
        <begin position="421"/>
        <end position="442"/>
    </location>
</feature>
<dbReference type="Pfam" id="PF00571">
    <property type="entry name" value="CBS"/>
    <property type="match status" value="2"/>
</dbReference>
<dbReference type="OrthoDB" id="9790355at2"/>
<dbReference type="SUPFAM" id="SSF158791">
    <property type="entry name" value="MgtE N-terminal domain-like"/>
    <property type="match status" value="1"/>
</dbReference>
<accession>A0A267MII9</accession>
<dbReference type="Proteomes" id="UP000216024">
    <property type="component" value="Unassembled WGS sequence"/>
</dbReference>
<keyword evidence="8" id="KW-0129">CBS domain</keyword>
<comment type="subunit">
    <text evidence="9">Homodimer.</text>
</comment>
<keyword evidence="9" id="KW-1003">Cell membrane</keyword>
<dbReference type="InterPro" id="IPR038076">
    <property type="entry name" value="MgtE_N_sf"/>
</dbReference>
<dbReference type="InterPro" id="IPR006669">
    <property type="entry name" value="MgtE_transporter"/>
</dbReference>
<evidence type="ECO:0000259" key="10">
    <source>
        <dbReference type="PROSITE" id="PS51371"/>
    </source>
</evidence>
<comment type="caution">
    <text evidence="11">The sequence shown here is derived from an EMBL/GenBank/DDBJ whole genome shotgun (WGS) entry which is preliminary data.</text>
</comment>
<gene>
    <name evidence="11" type="primary">mgtE</name>
    <name evidence="11" type="ORF">CCE28_13845</name>
</gene>
<dbReference type="Gene3D" id="3.10.580.10">
    <property type="entry name" value="CBS-domain"/>
    <property type="match status" value="1"/>
</dbReference>
<dbReference type="GO" id="GO:0005886">
    <property type="term" value="C:plasma membrane"/>
    <property type="evidence" value="ECO:0007669"/>
    <property type="project" value="UniProtKB-SubCell"/>
</dbReference>
<evidence type="ECO:0000256" key="3">
    <source>
        <dbReference type="ARBA" id="ARBA00022448"/>
    </source>
</evidence>
<evidence type="ECO:0000256" key="4">
    <source>
        <dbReference type="ARBA" id="ARBA00022692"/>
    </source>
</evidence>
<dbReference type="Gene3D" id="1.10.357.20">
    <property type="entry name" value="SLC41 divalent cation transporters, integral membrane domain"/>
    <property type="match status" value="1"/>
</dbReference>
<dbReference type="SMART" id="SM00924">
    <property type="entry name" value="MgtE_N"/>
    <property type="match status" value="1"/>
</dbReference>
<dbReference type="Pfam" id="PF01769">
    <property type="entry name" value="MgtE"/>
    <property type="match status" value="1"/>
</dbReference>
<evidence type="ECO:0000256" key="9">
    <source>
        <dbReference type="RuleBase" id="RU362011"/>
    </source>
</evidence>
<evidence type="ECO:0000256" key="7">
    <source>
        <dbReference type="ARBA" id="ARBA00023136"/>
    </source>
</evidence>
<evidence type="ECO:0000313" key="12">
    <source>
        <dbReference type="Proteomes" id="UP000216024"/>
    </source>
</evidence>
<dbReference type="PANTHER" id="PTHR43773:SF1">
    <property type="entry name" value="MAGNESIUM TRANSPORTER MGTE"/>
    <property type="match status" value="1"/>
</dbReference>
<keyword evidence="9" id="KW-0479">Metal-binding</keyword>
<dbReference type="Pfam" id="PF03448">
    <property type="entry name" value="MgtE_N"/>
    <property type="match status" value="1"/>
</dbReference>
<protein>
    <recommendedName>
        <fullName evidence="9">Magnesium transporter MgtE</fullName>
    </recommendedName>
</protein>
<feature type="transmembrane region" description="Helical" evidence="9">
    <location>
        <begin position="279"/>
        <end position="296"/>
    </location>
</feature>
<comment type="subcellular location">
    <subcellularLocation>
        <location evidence="9">Cell membrane</location>
        <topology evidence="9">Multi-pass membrane protein</topology>
    </subcellularLocation>
    <subcellularLocation>
        <location evidence="1">Membrane</location>
        <topology evidence="1">Multi-pass membrane protein</topology>
    </subcellularLocation>
</comment>
<dbReference type="GO" id="GO:0046872">
    <property type="term" value="F:metal ion binding"/>
    <property type="evidence" value="ECO:0007669"/>
    <property type="project" value="UniProtKB-KW"/>
</dbReference>
<keyword evidence="5 9" id="KW-0460">Magnesium</keyword>
<dbReference type="CDD" id="cd04606">
    <property type="entry name" value="CBS_pair_Mg_transporter"/>
    <property type="match status" value="1"/>
</dbReference>
<dbReference type="InterPro" id="IPR036739">
    <property type="entry name" value="SLC41_membr_dom_sf"/>
</dbReference>
<dbReference type="InterPro" id="IPR006668">
    <property type="entry name" value="Mg_transptr_MgtE_intracell_dom"/>
</dbReference>
<organism evidence="11 12">
    <name type="scientific">Anaeromicrobium sediminis</name>
    <dbReference type="NCBI Taxonomy" id="1478221"/>
    <lineage>
        <taxon>Bacteria</taxon>
        <taxon>Bacillati</taxon>
        <taxon>Bacillota</taxon>
        <taxon>Clostridia</taxon>
        <taxon>Peptostreptococcales</taxon>
        <taxon>Thermotaleaceae</taxon>
        <taxon>Anaeromicrobium</taxon>
    </lineage>
</organism>
<keyword evidence="12" id="KW-1185">Reference proteome</keyword>
<dbReference type="NCBIfam" id="TIGR00400">
    <property type="entry name" value="mgtE"/>
    <property type="match status" value="1"/>
</dbReference>
<dbReference type="SMART" id="SM00116">
    <property type="entry name" value="CBS"/>
    <property type="match status" value="2"/>
</dbReference>
<dbReference type="AlphaFoldDB" id="A0A267MII9"/>
<sequence>MKENIFELIEDKKYGLVRKEIIKLNTVDIAEFIEELQKDQAVILFRLLPKDMSVEVFSNLENDTQEAIIRAITDKEIANIVNDLYFDDMIDFIEEMPASIVKKILKHSKEDERKLINQFLNYPADSAGSLMTIEYVGLKKEMTLKQAMELIKRVGIDKETIYTCYVMDSNRKLEGIVSLRKLVISDENKTVEEIMVTNPIKVYTHDDQEEIAKVFKKYDFIALPVVDKEDRLTGIITIDDVVDVIEQENTEDFHKMAAMEPTEENYLDTSVFTLAKRRIMWLMILMVSAMFTGSIINNFQDVLEKVVILASFMPMLMGTGGNAGSQSSTLVIRGMALEQIELSDVFKVIGKELRVSMLVGSGLALLNFIRMYYLQSVDIKIATTVCLTLIVVVVIAKLVGGTLPILARSLKLDPAIMASPFITTIVDAVSLFVYFSMASYFLGIG</sequence>
<dbReference type="Gene3D" id="1.25.60.10">
    <property type="entry name" value="MgtE N-terminal domain-like"/>
    <property type="match status" value="1"/>
</dbReference>
<dbReference type="EMBL" id="NIBG01000012">
    <property type="protein sequence ID" value="PAB58748.1"/>
    <property type="molecule type" value="Genomic_DNA"/>
</dbReference>
<dbReference type="InterPro" id="IPR046342">
    <property type="entry name" value="CBS_dom_sf"/>
</dbReference>
<dbReference type="PANTHER" id="PTHR43773">
    <property type="entry name" value="MAGNESIUM TRANSPORTER MGTE"/>
    <property type="match status" value="1"/>
</dbReference>
<dbReference type="SUPFAM" id="SSF54631">
    <property type="entry name" value="CBS-domain pair"/>
    <property type="match status" value="1"/>
</dbReference>
<dbReference type="RefSeq" id="WP_095134328.1">
    <property type="nucleotide sequence ID" value="NZ_NIBG01000012.1"/>
</dbReference>
<evidence type="ECO:0000313" key="11">
    <source>
        <dbReference type="EMBL" id="PAB58748.1"/>
    </source>
</evidence>
<comment type="function">
    <text evidence="9">Acts as a magnesium transporter.</text>
</comment>
<evidence type="ECO:0000256" key="2">
    <source>
        <dbReference type="ARBA" id="ARBA00009749"/>
    </source>
</evidence>
<evidence type="ECO:0000256" key="5">
    <source>
        <dbReference type="ARBA" id="ARBA00022842"/>
    </source>
</evidence>
<keyword evidence="6 9" id="KW-1133">Transmembrane helix</keyword>
<feature type="domain" description="CBS" evidence="10">
    <location>
        <begin position="195"/>
        <end position="251"/>
    </location>
</feature>
<dbReference type="SUPFAM" id="SSF161093">
    <property type="entry name" value="MgtE membrane domain-like"/>
    <property type="match status" value="1"/>
</dbReference>
<comment type="similarity">
    <text evidence="2 9">Belongs to the SLC41A transporter family.</text>
</comment>
<dbReference type="PROSITE" id="PS51371">
    <property type="entry name" value="CBS"/>
    <property type="match status" value="1"/>
</dbReference>
<reference evidence="11 12" key="1">
    <citation type="submission" date="2017-06" db="EMBL/GenBank/DDBJ databases">
        <title>Draft genome sequence of anaerobic fermentative bacterium Anaeromicrobium sediminis DY2726D isolated from West Pacific Ocean sediments.</title>
        <authorList>
            <person name="Zeng X."/>
        </authorList>
    </citation>
    <scope>NUCLEOTIDE SEQUENCE [LARGE SCALE GENOMIC DNA]</scope>
    <source>
        <strain evidence="11 12">DY2726D</strain>
    </source>
</reference>
<keyword evidence="7 9" id="KW-0472">Membrane</keyword>
<evidence type="ECO:0000256" key="1">
    <source>
        <dbReference type="ARBA" id="ARBA00004141"/>
    </source>
</evidence>
<name>A0A267MII9_9FIRM</name>
<feature type="transmembrane region" description="Helical" evidence="9">
    <location>
        <begin position="353"/>
        <end position="373"/>
    </location>
</feature>
<dbReference type="InterPro" id="IPR006667">
    <property type="entry name" value="SLC41_membr_dom"/>
</dbReference>
<proteinExistence type="inferred from homology"/>
<dbReference type="InterPro" id="IPR000644">
    <property type="entry name" value="CBS_dom"/>
</dbReference>
<evidence type="ECO:0000256" key="6">
    <source>
        <dbReference type="ARBA" id="ARBA00022989"/>
    </source>
</evidence>
<feature type="transmembrane region" description="Helical" evidence="9">
    <location>
        <begin position="308"/>
        <end position="332"/>
    </location>
</feature>
<keyword evidence="3 9" id="KW-0813">Transport</keyword>